<evidence type="ECO:0000313" key="3">
    <source>
        <dbReference type="Proteomes" id="UP000001989"/>
    </source>
</evidence>
<evidence type="ECO:0000256" key="1">
    <source>
        <dbReference type="SAM" id="MobiDB-lite"/>
    </source>
</evidence>
<keyword evidence="3" id="KW-1185">Reference proteome</keyword>
<reference evidence="2 3" key="1">
    <citation type="journal article" date="2010" name="J. Bacteriol.">
        <title>Genome sequence of the dioxin-mineralizing bacterium Sphingomonas wittichii RW1.</title>
        <authorList>
            <person name="Miller T.R."/>
            <person name="Delcher A.L."/>
            <person name="Salzberg S.L."/>
            <person name="Saunders E."/>
            <person name="Detter J.C."/>
            <person name="Halden R.U."/>
        </authorList>
    </citation>
    <scope>NUCLEOTIDE SEQUENCE [LARGE SCALE GENOMIC DNA]</scope>
    <source>
        <strain evidence="3">DSM 6014 / CCUG 31198 / JCM 15750 / NBRC 105917 / EY 4224 / RW1</strain>
    </source>
</reference>
<accession>A0A9J9LGG4</accession>
<gene>
    <name evidence="2" type="ordered locus">Swit_4103</name>
</gene>
<dbReference type="KEGG" id="swi:Swit_4103"/>
<protein>
    <submittedName>
        <fullName evidence="2">Uncharacterized protein</fullName>
    </submittedName>
</protein>
<feature type="compositionally biased region" description="Basic and acidic residues" evidence="1">
    <location>
        <begin position="12"/>
        <end position="31"/>
    </location>
</feature>
<sequence length="183" mass="19433">MLGILGLSAGRAGDRDHGREEGQGRQGEQRAGHAGPLPQAALRQAEPRRACVVGRAPICAPAMSTPRKTLSLSRVVAPAEGPALTGDAQIIAQAVRRKLAITAVYNRTNMVIAPHILYTKHDDLFIDGVVTLRDGKVPAELKLGTFKLAGLNSVSLTVDTFTVQPFYDPADAKYEGVTVAKVD</sequence>
<proteinExistence type="predicted"/>
<dbReference type="EMBL" id="CP000699">
    <property type="protein sequence ID" value="ABQ70446.1"/>
    <property type="molecule type" value="Genomic_DNA"/>
</dbReference>
<dbReference type="AlphaFoldDB" id="A0A9J9LGG4"/>
<name>A0A9J9LGG4_RHIWR</name>
<feature type="region of interest" description="Disordered" evidence="1">
    <location>
        <begin position="7"/>
        <end position="36"/>
    </location>
</feature>
<evidence type="ECO:0000313" key="2">
    <source>
        <dbReference type="EMBL" id="ABQ70446.1"/>
    </source>
</evidence>
<dbReference type="Proteomes" id="UP000001989">
    <property type="component" value="Chromosome"/>
</dbReference>
<organism evidence="2 3">
    <name type="scientific">Rhizorhabdus wittichii (strain DSM 6014 / CCUG 31198 / JCM 15750 / NBRC 105917 / EY 4224 / RW1)</name>
    <name type="common">Sphingomonas wittichii</name>
    <dbReference type="NCBI Taxonomy" id="392499"/>
    <lineage>
        <taxon>Bacteria</taxon>
        <taxon>Pseudomonadati</taxon>
        <taxon>Pseudomonadota</taxon>
        <taxon>Alphaproteobacteria</taxon>
        <taxon>Sphingomonadales</taxon>
        <taxon>Sphingomonadaceae</taxon>
        <taxon>Rhizorhabdus</taxon>
    </lineage>
</organism>